<feature type="non-terminal residue" evidence="1">
    <location>
        <position position="63"/>
    </location>
</feature>
<sequence length="63" mass="7220">MKISVGNSRTSRAWKIKEFSWEKFVQKCSQTIRTAETVQEYRKLPKGQQDNIKDVGGFVGGEL</sequence>
<protein>
    <submittedName>
        <fullName evidence="1">Virulence-associated protein E</fullName>
    </submittedName>
</protein>
<evidence type="ECO:0000313" key="1">
    <source>
        <dbReference type="EMBL" id="EKC48955.1"/>
    </source>
</evidence>
<reference evidence="1" key="1">
    <citation type="journal article" date="2013" name="Environ. Microbiol.">
        <title>Microbiota from the distal guts of lean and obese adolescents exhibit partial functional redundancy besides clear differences in community structure.</title>
        <authorList>
            <person name="Ferrer M."/>
            <person name="Ruiz A."/>
            <person name="Lanza F."/>
            <person name="Haange S.B."/>
            <person name="Oberbach A."/>
            <person name="Till H."/>
            <person name="Bargiela R."/>
            <person name="Campoy C."/>
            <person name="Segura M.T."/>
            <person name="Richter M."/>
            <person name="von Bergen M."/>
            <person name="Seifert J."/>
            <person name="Suarez A."/>
        </authorList>
    </citation>
    <scope>NUCLEOTIDE SEQUENCE</scope>
</reference>
<dbReference type="EMBL" id="AJWZ01010267">
    <property type="protein sequence ID" value="EKC48955.1"/>
    <property type="molecule type" value="Genomic_DNA"/>
</dbReference>
<accession>K1S5C7</accession>
<name>K1S5C7_9ZZZZ</name>
<comment type="caution">
    <text evidence="1">The sequence shown here is derived from an EMBL/GenBank/DDBJ whole genome shotgun (WGS) entry which is preliminary data.</text>
</comment>
<organism evidence="1">
    <name type="scientific">human gut metagenome</name>
    <dbReference type="NCBI Taxonomy" id="408170"/>
    <lineage>
        <taxon>unclassified sequences</taxon>
        <taxon>metagenomes</taxon>
        <taxon>organismal metagenomes</taxon>
    </lineage>
</organism>
<proteinExistence type="predicted"/>
<gene>
    <name evidence="1" type="ORF">OBE_14893</name>
</gene>
<dbReference type="AlphaFoldDB" id="K1S5C7"/>